<dbReference type="GO" id="GO:0016301">
    <property type="term" value="F:kinase activity"/>
    <property type="evidence" value="ECO:0007669"/>
    <property type="project" value="InterPro"/>
</dbReference>
<dbReference type="AlphaFoldDB" id="V4VZT5"/>
<dbReference type="InParanoid" id="V4VZT5"/>
<evidence type="ECO:0000313" key="1">
    <source>
        <dbReference type="EMBL" id="ESR59049.1"/>
    </source>
</evidence>
<dbReference type="KEGG" id="cic:CICLE_v10018182mg"/>
<reference evidence="1 2" key="1">
    <citation type="submission" date="2013-10" db="EMBL/GenBank/DDBJ databases">
        <authorList>
            <consortium name="International Citrus Genome Consortium"/>
            <person name="Jenkins J."/>
            <person name="Schmutz J."/>
            <person name="Prochnik S."/>
            <person name="Rokhsar D."/>
            <person name="Gmitter F."/>
            <person name="Ollitrault P."/>
            <person name="Machado M."/>
            <person name="Talon M."/>
            <person name="Wincker P."/>
            <person name="Jaillon O."/>
            <person name="Morgante M."/>
        </authorList>
    </citation>
    <scope>NUCLEOTIDE SEQUENCE</scope>
    <source>
        <strain evidence="2">cv. Clemenules</strain>
    </source>
</reference>
<dbReference type="InterPro" id="IPR002173">
    <property type="entry name" value="Carboh/pur_kinase_PfkB_CS"/>
</dbReference>
<evidence type="ECO:0008006" key="3">
    <source>
        <dbReference type="Google" id="ProtNLM"/>
    </source>
</evidence>
<keyword evidence="2" id="KW-1185">Reference proteome</keyword>
<dbReference type="Gramene" id="ESR59049">
    <property type="protein sequence ID" value="ESR59049"/>
    <property type="gene ID" value="CICLE_v10018182mg"/>
</dbReference>
<proteinExistence type="predicted"/>
<dbReference type="PROSITE" id="PS00583">
    <property type="entry name" value="PFKB_KINASES_1"/>
    <property type="match status" value="1"/>
</dbReference>
<dbReference type="SUPFAM" id="SSF53613">
    <property type="entry name" value="Ribokinase-like"/>
    <property type="match status" value="1"/>
</dbReference>
<gene>
    <name evidence="1" type="ORF">CICLE_v10018182mg</name>
</gene>
<protein>
    <recommendedName>
        <fullName evidence="3">Carbohydrate kinase PfkB domain-containing protein</fullName>
    </recommendedName>
</protein>
<dbReference type="Gene3D" id="3.40.1190.20">
    <property type="match status" value="1"/>
</dbReference>
<accession>V4VZT5</accession>
<dbReference type="Proteomes" id="UP000030687">
    <property type="component" value="Unassembled WGS sequence"/>
</dbReference>
<dbReference type="eggNOG" id="KOG3009">
    <property type="taxonomic scope" value="Eukaryota"/>
</dbReference>
<organism evidence="1 2">
    <name type="scientific">Citrus clementina</name>
    <name type="common">Clementine</name>
    <name type="synonym">Citrus deliciosa x Citrus sinensis</name>
    <dbReference type="NCBI Taxonomy" id="85681"/>
    <lineage>
        <taxon>Eukaryota</taxon>
        <taxon>Viridiplantae</taxon>
        <taxon>Streptophyta</taxon>
        <taxon>Embryophyta</taxon>
        <taxon>Tracheophyta</taxon>
        <taxon>Spermatophyta</taxon>
        <taxon>Magnoliopsida</taxon>
        <taxon>eudicotyledons</taxon>
        <taxon>Gunneridae</taxon>
        <taxon>Pentapetalae</taxon>
        <taxon>rosids</taxon>
        <taxon>malvids</taxon>
        <taxon>Sapindales</taxon>
        <taxon>Rutaceae</taxon>
        <taxon>Aurantioideae</taxon>
        <taxon>Citrus</taxon>
    </lineage>
</organism>
<dbReference type="InterPro" id="IPR029056">
    <property type="entry name" value="Ribokinase-like"/>
</dbReference>
<sequence>MAVCCDLEVDVNGQWSRDFHGNEPNEEEIVHAQPKTKQRKKLFGQRKQVLLISRQLQKQEAAEPMIIGGMVLDIHATPSIPANPRTTTLGKANYVLGGVARNVAECMSKLGAKPYMISALGLDMEIYCWNTGNLLAYL</sequence>
<name>V4VZT5_CITCL</name>
<evidence type="ECO:0000313" key="2">
    <source>
        <dbReference type="Proteomes" id="UP000030687"/>
    </source>
</evidence>
<dbReference type="EMBL" id="KI536312">
    <property type="protein sequence ID" value="ESR59049.1"/>
    <property type="molecule type" value="Genomic_DNA"/>
</dbReference>
<dbReference type="STRING" id="85681.V4VZT5"/>